<feature type="domain" description="PAS" evidence="8">
    <location>
        <begin position="508"/>
        <end position="581"/>
    </location>
</feature>
<dbReference type="InterPro" id="IPR013655">
    <property type="entry name" value="PAS_fold_3"/>
</dbReference>
<dbReference type="Gene3D" id="3.30.450.40">
    <property type="match status" value="3"/>
</dbReference>
<dbReference type="PROSITE" id="PS50109">
    <property type="entry name" value="HIS_KIN"/>
    <property type="match status" value="1"/>
</dbReference>
<dbReference type="InterPro" id="IPR029016">
    <property type="entry name" value="GAF-like_dom_sf"/>
</dbReference>
<dbReference type="InterPro" id="IPR036097">
    <property type="entry name" value="HisK_dim/P_sf"/>
</dbReference>
<dbReference type="Pfam" id="PF08447">
    <property type="entry name" value="PAS_3"/>
    <property type="match status" value="2"/>
</dbReference>
<feature type="domain" description="PAC" evidence="9">
    <location>
        <begin position="585"/>
        <end position="638"/>
    </location>
</feature>
<dbReference type="PROSITE" id="PS50113">
    <property type="entry name" value="PAC"/>
    <property type="match status" value="2"/>
</dbReference>
<gene>
    <name evidence="10" type="ORF">ACFFJH_17390</name>
</gene>
<dbReference type="SMART" id="SM00065">
    <property type="entry name" value="GAF"/>
    <property type="match status" value="2"/>
</dbReference>
<dbReference type="Pfam" id="PF13185">
    <property type="entry name" value="GAF_2"/>
    <property type="match status" value="1"/>
</dbReference>
<name>A0ABV6IJE9_9BURK</name>
<sequence length="997" mass="112430">MKLPDMPLNENTRIQALIDLNILDTIAEERFDRLTRLAKQLFGVEIALVSLIDSNRQWFKSKQGLSVCETGRDISFCGHAILEQNIFHIPNALEDPRFADNPLVTDAPNIRFYAGAPLRPDGKNNIGTLCIIDSQPRTLSIAELRSLRDLADCVEQEIKQFQQNQQHNALLALTKISSLNNTDYADLLRQALEIACRFLNMSNGMINRNRSNDCEVVVQWNPDFPCEGSVLSLDQTLCSISMQTNEMTLLPQVETSPYAELAKNSLLVFGCYIGVPINPHNTRFGTLAFSDVLARKPAYFSQIEIEFIKLFSEWVNNTIYEWELASSLKLQQSLAQVISNAQAKFIHSQEQSDGFKSLLHDILELTGSSYGFIGEVFQDQQTETHLKIFTINQTAKKRASHSAYDDCRIQYLKLTELDDLFGAAIRTKSVVILNELTDERMLGTSIHPGIHNFLGLPIYYNEAIIATIGIANRPFGYKQDLVSFLQPILLTIAQLIQAARVRASHLDSERRLADIIKGTNIGTWEWNVQTGAATFNERWANIAGYTLEELAPVSIETWNKLIHPDDQKQSEFLLQQHFDGVLDYYELASRMRHKDGHWVWILDRGCLVSRTEDGKPLLMSGSHADISKQKTAEAQLAHTVELLEQSNNAARIGTWEVDLNKSYAKWSRLTEQIHQVPAGYSCTQEQAVLFYKEGIDRDTIQEKIQRAMTTGESFDSELRIITMQGHERWVRVLGLTHFNEGRCERLYGTIQDISERKRIETMKSEFISTVSHELRTPLTSISGALGLIVGGVIGELPEKIKAMLHIAHKNSQRLSYLINDLLDMEKLSAGKMQFHMQRVELGNTLRIASESNLAAGIERMISITTDNPYQELMVTIDQNRFLQVMSNLISNAIKYSPNHGNVSIKVQLIDNQQNAKPHAQQVRVSVIDQGPGVPPEFQDSLFQKFVQADSSDTRKLGGTGLGLAISRELMEAMNGSLDFERDRRGGANFFLELPVSA</sequence>
<evidence type="ECO:0000256" key="1">
    <source>
        <dbReference type="ARBA" id="ARBA00000085"/>
    </source>
</evidence>
<dbReference type="Pfam" id="PF00512">
    <property type="entry name" value="HisKA"/>
    <property type="match status" value="1"/>
</dbReference>
<dbReference type="Gene3D" id="1.10.287.130">
    <property type="match status" value="1"/>
</dbReference>
<evidence type="ECO:0000259" key="9">
    <source>
        <dbReference type="PROSITE" id="PS50113"/>
    </source>
</evidence>
<keyword evidence="6" id="KW-0902">Two-component regulatory system</keyword>
<evidence type="ECO:0000256" key="4">
    <source>
        <dbReference type="ARBA" id="ARBA00022679"/>
    </source>
</evidence>
<evidence type="ECO:0000313" key="10">
    <source>
        <dbReference type="EMBL" id="MFC0351600.1"/>
    </source>
</evidence>
<dbReference type="SUPFAM" id="SSF55874">
    <property type="entry name" value="ATPase domain of HSP90 chaperone/DNA topoisomerase II/histidine kinase"/>
    <property type="match status" value="1"/>
</dbReference>
<dbReference type="SUPFAM" id="SSF55781">
    <property type="entry name" value="GAF domain-like"/>
    <property type="match status" value="3"/>
</dbReference>
<dbReference type="InterPro" id="IPR003661">
    <property type="entry name" value="HisK_dim/P_dom"/>
</dbReference>
<dbReference type="InterPro" id="IPR000700">
    <property type="entry name" value="PAS-assoc_C"/>
</dbReference>
<reference evidence="10 11" key="1">
    <citation type="submission" date="2024-09" db="EMBL/GenBank/DDBJ databases">
        <authorList>
            <person name="Sun Q."/>
            <person name="Mori K."/>
        </authorList>
    </citation>
    <scope>NUCLEOTIDE SEQUENCE [LARGE SCALE GENOMIC DNA]</scope>
    <source>
        <strain evidence="10 11">CCM 8677</strain>
    </source>
</reference>
<dbReference type="Gene3D" id="3.30.565.10">
    <property type="entry name" value="Histidine kinase-like ATPase, C-terminal domain"/>
    <property type="match status" value="1"/>
</dbReference>
<organism evidence="10 11">
    <name type="scientific">Undibacterium danionis</name>
    <dbReference type="NCBI Taxonomy" id="1812100"/>
    <lineage>
        <taxon>Bacteria</taxon>
        <taxon>Pseudomonadati</taxon>
        <taxon>Pseudomonadota</taxon>
        <taxon>Betaproteobacteria</taxon>
        <taxon>Burkholderiales</taxon>
        <taxon>Oxalobacteraceae</taxon>
        <taxon>Undibacterium</taxon>
    </lineage>
</organism>
<keyword evidence="11" id="KW-1185">Reference proteome</keyword>
<proteinExistence type="predicted"/>
<dbReference type="Gene3D" id="3.30.450.20">
    <property type="entry name" value="PAS domain"/>
    <property type="match status" value="2"/>
</dbReference>
<dbReference type="Pfam" id="PF01590">
    <property type="entry name" value="GAF"/>
    <property type="match status" value="2"/>
</dbReference>
<dbReference type="PANTHER" id="PTHR43711">
    <property type="entry name" value="TWO-COMPONENT HISTIDINE KINASE"/>
    <property type="match status" value="1"/>
</dbReference>
<dbReference type="SUPFAM" id="SSF47384">
    <property type="entry name" value="Homodimeric domain of signal transducing histidine kinase"/>
    <property type="match status" value="1"/>
</dbReference>
<evidence type="ECO:0000256" key="6">
    <source>
        <dbReference type="ARBA" id="ARBA00023012"/>
    </source>
</evidence>
<dbReference type="InterPro" id="IPR005467">
    <property type="entry name" value="His_kinase_dom"/>
</dbReference>
<dbReference type="InterPro" id="IPR003018">
    <property type="entry name" value="GAF"/>
</dbReference>
<evidence type="ECO:0000259" key="7">
    <source>
        <dbReference type="PROSITE" id="PS50109"/>
    </source>
</evidence>
<dbReference type="CDD" id="cd16922">
    <property type="entry name" value="HATPase_EvgS-ArcB-TorS-like"/>
    <property type="match status" value="1"/>
</dbReference>
<feature type="domain" description="PAC" evidence="9">
    <location>
        <begin position="714"/>
        <end position="765"/>
    </location>
</feature>
<accession>A0ABV6IJE9</accession>
<dbReference type="InterPro" id="IPR001610">
    <property type="entry name" value="PAC"/>
</dbReference>
<dbReference type="SMART" id="SM00086">
    <property type="entry name" value="PAC"/>
    <property type="match status" value="2"/>
</dbReference>
<dbReference type="RefSeq" id="WP_390214210.1">
    <property type="nucleotide sequence ID" value="NZ_JBHLXJ010000018.1"/>
</dbReference>
<protein>
    <recommendedName>
        <fullName evidence="2">histidine kinase</fullName>
        <ecNumber evidence="2">2.7.13.3</ecNumber>
    </recommendedName>
</protein>
<comment type="catalytic activity">
    <reaction evidence="1">
        <text>ATP + protein L-histidine = ADP + protein N-phospho-L-histidine.</text>
        <dbReference type="EC" id="2.7.13.3"/>
    </reaction>
</comment>
<dbReference type="InterPro" id="IPR000014">
    <property type="entry name" value="PAS"/>
</dbReference>
<dbReference type="CDD" id="cd00130">
    <property type="entry name" value="PAS"/>
    <property type="match status" value="2"/>
</dbReference>
<dbReference type="SMART" id="SM00388">
    <property type="entry name" value="HisKA"/>
    <property type="match status" value="1"/>
</dbReference>
<evidence type="ECO:0000256" key="2">
    <source>
        <dbReference type="ARBA" id="ARBA00012438"/>
    </source>
</evidence>
<dbReference type="InterPro" id="IPR035965">
    <property type="entry name" value="PAS-like_dom_sf"/>
</dbReference>
<dbReference type="Pfam" id="PF02518">
    <property type="entry name" value="HATPase_c"/>
    <property type="match status" value="1"/>
</dbReference>
<dbReference type="InterPro" id="IPR004358">
    <property type="entry name" value="Sig_transdc_His_kin-like_C"/>
</dbReference>
<comment type="caution">
    <text evidence="10">The sequence shown here is derived from an EMBL/GenBank/DDBJ whole genome shotgun (WGS) entry which is preliminary data.</text>
</comment>
<dbReference type="InterPro" id="IPR050736">
    <property type="entry name" value="Sensor_HK_Regulatory"/>
</dbReference>
<dbReference type="NCBIfam" id="TIGR00229">
    <property type="entry name" value="sensory_box"/>
    <property type="match status" value="2"/>
</dbReference>
<dbReference type="InterPro" id="IPR003594">
    <property type="entry name" value="HATPase_dom"/>
</dbReference>
<evidence type="ECO:0000313" key="11">
    <source>
        <dbReference type="Proteomes" id="UP001589844"/>
    </source>
</evidence>
<dbReference type="Proteomes" id="UP001589844">
    <property type="component" value="Unassembled WGS sequence"/>
</dbReference>
<feature type="domain" description="Histidine kinase" evidence="7">
    <location>
        <begin position="769"/>
        <end position="997"/>
    </location>
</feature>
<evidence type="ECO:0000256" key="5">
    <source>
        <dbReference type="ARBA" id="ARBA00022777"/>
    </source>
</evidence>
<dbReference type="EC" id="2.7.13.3" evidence="2"/>
<dbReference type="SUPFAM" id="SSF55785">
    <property type="entry name" value="PYP-like sensor domain (PAS domain)"/>
    <property type="match status" value="2"/>
</dbReference>
<keyword evidence="3" id="KW-0597">Phosphoprotein</keyword>
<keyword evidence="4" id="KW-0808">Transferase</keyword>
<dbReference type="SMART" id="SM00387">
    <property type="entry name" value="HATPase_c"/>
    <property type="match status" value="1"/>
</dbReference>
<dbReference type="PRINTS" id="PR00344">
    <property type="entry name" value="BCTRLSENSOR"/>
</dbReference>
<evidence type="ECO:0000256" key="3">
    <source>
        <dbReference type="ARBA" id="ARBA00022553"/>
    </source>
</evidence>
<dbReference type="CDD" id="cd00082">
    <property type="entry name" value="HisKA"/>
    <property type="match status" value="1"/>
</dbReference>
<keyword evidence="5" id="KW-0418">Kinase</keyword>
<dbReference type="PROSITE" id="PS50112">
    <property type="entry name" value="PAS"/>
    <property type="match status" value="1"/>
</dbReference>
<dbReference type="EMBL" id="JBHLXJ010000018">
    <property type="protein sequence ID" value="MFC0351600.1"/>
    <property type="molecule type" value="Genomic_DNA"/>
</dbReference>
<evidence type="ECO:0000259" key="8">
    <source>
        <dbReference type="PROSITE" id="PS50112"/>
    </source>
</evidence>
<dbReference type="InterPro" id="IPR036890">
    <property type="entry name" value="HATPase_C_sf"/>
</dbReference>
<dbReference type="PANTHER" id="PTHR43711:SF1">
    <property type="entry name" value="HISTIDINE KINASE 1"/>
    <property type="match status" value="1"/>
</dbReference>